<dbReference type="UniPathway" id="UPA00193"/>
<keyword evidence="5 8" id="KW-0808">Transferase</keyword>
<sequence>MNIKEKPLIFDGAMGTYYPHISKNPLPKCELANIYDRNTILKIHREYIGAGCMAIKTNTFGANKVSLESDFNRVREVIVNGYEIAKEAAKDTDVLVFADIGPIPFLESMDLYEGYKEIVDLFLELGAKYFIFETFSSDEYLKEISEYIKGKDPEAYILVEFAVSPEGYTRVGKSGKKLIENILKIPTIDACGFNCFSGPYHLLQYIKTFNIGNETISVMPNSGYPTVIDNRTFFDNTKEYFAQRMLEIAKQGVSILGGCCGTTPEFIRETVIKLKKLSKSEIVLKKQAEKIHTEKPVVKNVLLEKINKGKKIIAVELDPPIDTEVDFFLNSARTLKEQEIDAITIADCPIARARVDSSLLACKLKRELDITTIPHMTCRDRNINATKALLLGLNIEGVNNVLVVTGDPIPSAERDEVKAMFSFNSAILANYITNLNDTIFSSPFNICGALNVNSRNFNTELKRAKTKIENGIAMFLTQPILTEEALENLKLARRELPARILGGIIPVVSYRNACFMNNEISGIRVSEEIIKQYKDISKEEAAKLAVKISTDIAEQIYPYVDGYYLIMPFKRIDIISEIIYNIKVKNTITI</sequence>
<dbReference type="InterPro" id="IPR036589">
    <property type="entry name" value="HCY_dom_sf"/>
</dbReference>
<dbReference type="GO" id="GO:0035999">
    <property type="term" value="P:tetrahydrofolate interconversion"/>
    <property type="evidence" value="ECO:0007669"/>
    <property type="project" value="UniProtKB-UniPathway"/>
</dbReference>
<dbReference type="Gene3D" id="3.20.20.330">
    <property type="entry name" value="Homocysteine-binding-like domain"/>
    <property type="match status" value="1"/>
</dbReference>
<evidence type="ECO:0000256" key="5">
    <source>
        <dbReference type="ARBA" id="ARBA00022679"/>
    </source>
</evidence>
<evidence type="ECO:0000259" key="9">
    <source>
        <dbReference type="PROSITE" id="PS50970"/>
    </source>
</evidence>
<dbReference type="Proteomes" id="UP000184604">
    <property type="component" value="Chromosome"/>
</dbReference>
<evidence type="ECO:0000256" key="6">
    <source>
        <dbReference type="ARBA" id="ARBA00022827"/>
    </source>
</evidence>
<dbReference type="NCBIfam" id="NF006396">
    <property type="entry name" value="PRK08645.1"/>
    <property type="match status" value="1"/>
</dbReference>
<protein>
    <submittedName>
        <fullName evidence="10">Bifunctional homocysteine S-methyltransferase/methylenetetrahydrofolate reductase</fullName>
    </submittedName>
</protein>
<keyword evidence="8" id="KW-0479">Metal-binding</keyword>
<keyword evidence="4" id="KW-0285">Flavoprotein</keyword>
<dbReference type="PANTHER" id="PTHR11103:SF18">
    <property type="entry name" value="SLR1189 PROTEIN"/>
    <property type="match status" value="1"/>
</dbReference>
<gene>
    <name evidence="10" type="ORF">BS101_10695</name>
</gene>
<organism evidence="10 11">
    <name type="scientific">Clostridium kluyveri</name>
    <dbReference type="NCBI Taxonomy" id="1534"/>
    <lineage>
        <taxon>Bacteria</taxon>
        <taxon>Bacillati</taxon>
        <taxon>Bacillota</taxon>
        <taxon>Clostridia</taxon>
        <taxon>Eubacteriales</taxon>
        <taxon>Clostridiaceae</taxon>
        <taxon>Clostridium</taxon>
    </lineage>
</organism>
<dbReference type="GO" id="GO:0006555">
    <property type="term" value="P:methionine metabolic process"/>
    <property type="evidence" value="ECO:0007669"/>
    <property type="project" value="InterPro"/>
</dbReference>
<evidence type="ECO:0000256" key="1">
    <source>
        <dbReference type="ARBA" id="ARBA00001974"/>
    </source>
</evidence>
<dbReference type="InterPro" id="IPR003171">
    <property type="entry name" value="Mehydrof_redctse-like"/>
</dbReference>
<dbReference type="AlphaFoldDB" id="A0A1L5F864"/>
<reference evidence="10 11" key="1">
    <citation type="submission" date="2016-12" db="EMBL/GenBank/DDBJ databases">
        <title>Complete genome sequence of Clostridium kluyveri JZZ isolated from the pit mud of a Chinese flavor liquor-making factory.</title>
        <authorList>
            <person name="Wang Y."/>
        </authorList>
    </citation>
    <scope>NUCLEOTIDE SEQUENCE [LARGE SCALE GENOMIC DNA]</scope>
    <source>
        <strain evidence="10 11">JZZ</strain>
    </source>
</reference>
<feature type="binding site" evidence="8">
    <location>
        <position position="195"/>
    </location>
    <ligand>
        <name>Zn(2+)</name>
        <dbReference type="ChEBI" id="CHEBI:29105"/>
    </ligand>
</feature>
<dbReference type="PANTHER" id="PTHR11103">
    <property type="entry name" value="SLR1189 PROTEIN"/>
    <property type="match status" value="1"/>
</dbReference>
<dbReference type="GO" id="GO:0004489">
    <property type="term" value="F:methylenetetrahydrofolate reductase [NAD(P)H] activity"/>
    <property type="evidence" value="ECO:0007669"/>
    <property type="project" value="InterPro"/>
</dbReference>
<feature type="binding site" evidence="8">
    <location>
        <position position="260"/>
    </location>
    <ligand>
        <name>Zn(2+)</name>
        <dbReference type="ChEBI" id="CHEBI:29105"/>
    </ligand>
</feature>
<dbReference type="PROSITE" id="PS50970">
    <property type="entry name" value="HCY"/>
    <property type="match status" value="1"/>
</dbReference>
<dbReference type="SUPFAM" id="SSF82282">
    <property type="entry name" value="Homocysteine S-methyltransferase"/>
    <property type="match status" value="1"/>
</dbReference>
<evidence type="ECO:0000256" key="2">
    <source>
        <dbReference type="ARBA" id="ARBA00004777"/>
    </source>
</evidence>
<keyword evidence="8" id="KW-0862">Zinc</keyword>
<dbReference type="RefSeq" id="WP_073538814.1">
    <property type="nucleotide sequence ID" value="NZ_CP018335.1"/>
</dbReference>
<evidence type="ECO:0000256" key="4">
    <source>
        <dbReference type="ARBA" id="ARBA00022630"/>
    </source>
</evidence>
<dbReference type="InterPro" id="IPR003726">
    <property type="entry name" value="HCY_dom"/>
</dbReference>
<dbReference type="Pfam" id="PF02574">
    <property type="entry name" value="S-methyl_trans"/>
    <property type="match status" value="1"/>
</dbReference>
<name>A0A1L5F864_CLOKL</name>
<dbReference type="Pfam" id="PF02219">
    <property type="entry name" value="MTHFR"/>
    <property type="match status" value="1"/>
</dbReference>
<keyword evidence="3 8" id="KW-0489">Methyltransferase</keyword>
<feature type="domain" description="Hcy-binding" evidence="9">
    <location>
        <begin position="1"/>
        <end position="274"/>
    </location>
</feature>
<dbReference type="EMBL" id="CP018335">
    <property type="protein sequence ID" value="APM39179.1"/>
    <property type="molecule type" value="Genomic_DNA"/>
</dbReference>
<evidence type="ECO:0000313" key="11">
    <source>
        <dbReference type="Proteomes" id="UP000184604"/>
    </source>
</evidence>
<evidence type="ECO:0000256" key="3">
    <source>
        <dbReference type="ARBA" id="ARBA00022603"/>
    </source>
</evidence>
<accession>A0A1L5F864</accession>
<proteinExistence type="predicted"/>
<comment type="cofactor">
    <cofactor evidence="1">
        <name>FAD</name>
        <dbReference type="ChEBI" id="CHEBI:57692"/>
    </cofactor>
</comment>
<dbReference type="OrthoDB" id="9803687at2"/>
<keyword evidence="6" id="KW-0274">FAD</keyword>
<dbReference type="GO" id="GO:0032259">
    <property type="term" value="P:methylation"/>
    <property type="evidence" value="ECO:0007669"/>
    <property type="project" value="UniProtKB-KW"/>
</dbReference>
<comment type="cofactor">
    <cofactor evidence="8">
        <name>Zn(2+)</name>
        <dbReference type="ChEBI" id="CHEBI:29105"/>
    </cofactor>
</comment>
<evidence type="ECO:0000256" key="7">
    <source>
        <dbReference type="ARBA" id="ARBA00023002"/>
    </source>
</evidence>
<dbReference type="CDD" id="cd00537">
    <property type="entry name" value="MTHFR"/>
    <property type="match status" value="1"/>
</dbReference>
<comment type="pathway">
    <text evidence="2">One-carbon metabolism; tetrahydrofolate interconversion.</text>
</comment>
<keyword evidence="7" id="KW-0560">Oxidoreductase</keyword>
<dbReference type="GO" id="GO:0008168">
    <property type="term" value="F:methyltransferase activity"/>
    <property type="evidence" value="ECO:0007669"/>
    <property type="project" value="UniProtKB-UniRule"/>
</dbReference>
<dbReference type="SUPFAM" id="SSF51730">
    <property type="entry name" value="FAD-linked oxidoreductase"/>
    <property type="match status" value="1"/>
</dbReference>
<dbReference type="GO" id="GO:0046872">
    <property type="term" value="F:metal ion binding"/>
    <property type="evidence" value="ECO:0007669"/>
    <property type="project" value="UniProtKB-KW"/>
</dbReference>
<dbReference type="InterPro" id="IPR029041">
    <property type="entry name" value="FAD-linked_oxidoreductase-like"/>
</dbReference>
<dbReference type="Gene3D" id="3.20.20.220">
    <property type="match status" value="1"/>
</dbReference>
<feature type="binding site" evidence="8">
    <location>
        <position position="259"/>
    </location>
    <ligand>
        <name>Zn(2+)</name>
        <dbReference type="ChEBI" id="CHEBI:29105"/>
    </ligand>
</feature>
<evidence type="ECO:0000313" key="10">
    <source>
        <dbReference type="EMBL" id="APM39179.1"/>
    </source>
</evidence>
<evidence type="ECO:0000256" key="8">
    <source>
        <dbReference type="PROSITE-ProRule" id="PRU00333"/>
    </source>
</evidence>